<dbReference type="InterPro" id="IPR012337">
    <property type="entry name" value="RNaseH-like_sf"/>
</dbReference>
<dbReference type="Pfam" id="PF21762">
    <property type="entry name" value="DEDDh_C"/>
    <property type="match status" value="1"/>
</dbReference>
<dbReference type="PANTHER" id="PTHR28083">
    <property type="entry name" value="GOOD FOR FULL DBP5 ACTIVITY PROTEIN 2"/>
    <property type="match status" value="1"/>
</dbReference>
<dbReference type="GO" id="GO:0003676">
    <property type="term" value="F:nucleic acid binding"/>
    <property type="evidence" value="ECO:0007669"/>
    <property type="project" value="InterPro"/>
</dbReference>
<dbReference type="InterPro" id="IPR048519">
    <property type="entry name" value="Gfd2/YDR514C-like_C"/>
</dbReference>
<dbReference type="InterPro" id="IPR036397">
    <property type="entry name" value="RNaseH_sf"/>
</dbReference>
<dbReference type="SUPFAM" id="SSF53098">
    <property type="entry name" value="Ribonuclease H-like"/>
    <property type="match status" value="1"/>
</dbReference>
<accession>A0AAD7MSH0</accession>
<dbReference type="GO" id="GO:0005634">
    <property type="term" value="C:nucleus"/>
    <property type="evidence" value="ECO:0007669"/>
    <property type="project" value="TreeGrafter"/>
</dbReference>
<dbReference type="EMBL" id="JARJLG010000188">
    <property type="protein sequence ID" value="KAJ7730694.1"/>
    <property type="molecule type" value="Genomic_DNA"/>
</dbReference>
<protein>
    <recommendedName>
        <fullName evidence="1">Gfd2/YDR514C-like C-terminal domain-containing protein</fullName>
    </recommendedName>
</protein>
<dbReference type="PANTHER" id="PTHR28083:SF1">
    <property type="entry name" value="GOOD FOR FULL DBP5 ACTIVITY PROTEIN 2"/>
    <property type="match status" value="1"/>
</dbReference>
<sequence length="264" mass="29937">MRLRRAILPEVLPAVHPNKQALRKALKVRLAFSFFFAAQRGFDASLSSRCRAFERVCKFWAANIGVWCALDFEEWVEDHSAITEFGYSSIHWSDGAEVKDLGHFTVWENRMKRNGKHYSFGTSEEITNDEFKAKIADLLSGLQAHGPILLLFLVFHNPNQDIKLESPMDASVQELRDTMSSSGIFILDNVALFGALMKESYRMHRLGQVCIQLGIETEYLHNAGNDAFYTLLALREMALGGLLESQRESRWPDSPTALLVQLPD</sequence>
<evidence type="ECO:0000259" key="1">
    <source>
        <dbReference type="Pfam" id="PF21762"/>
    </source>
</evidence>
<keyword evidence="3" id="KW-1185">Reference proteome</keyword>
<evidence type="ECO:0000313" key="3">
    <source>
        <dbReference type="Proteomes" id="UP001215280"/>
    </source>
</evidence>
<organism evidence="2 3">
    <name type="scientific">Mycena maculata</name>
    <dbReference type="NCBI Taxonomy" id="230809"/>
    <lineage>
        <taxon>Eukaryota</taxon>
        <taxon>Fungi</taxon>
        <taxon>Dikarya</taxon>
        <taxon>Basidiomycota</taxon>
        <taxon>Agaricomycotina</taxon>
        <taxon>Agaricomycetes</taxon>
        <taxon>Agaricomycetidae</taxon>
        <taxon>Agaricales</taxon>
        <taxon>Marasmiineae</taxon>
        <taxon>Mycenaceae</taxon>
        <taxon>Mycena</taxon>
    </lineage>
</organism>
<feature type="domain" description="Gfd2/YDR514C-like C-terminal" evidence="1">
    <location>
        <begin position="66"/>
        <end position="237"/>
    </location>
</feature>
<comment type="caution">
    <text evidence="2">The sequence shown here is derived from an EMBL/GenBank/DDBJ whole genome shotgun (WGS) entry which is preliminary data.</text>
</comment>
<dbReference type="Proteomes" id="UP001215280">
    <property type="component" value="Unassembled WGS sequence"/>
</dbReference>
<proteinExistence type="predicted"/>
<dbReference type="Gene3D" id="3.30.420.10">
    <property type="entry name" value="Ribonuclease H-like superfamily/Ribonuclease H"/>
    <property type="match status" value="1"/>
</dbReference>
<evidence type="ECO:0000313" key="2">
    <source>
        <dbReference type="EMBL" id="KAJ7730694.1"/>
    </source>
</evidence>
<dbReference type="InterPro" id="IPR040151">
    <property type="entry name" value="Gfd2/YDR514C-like"/>
</dbReference>
<gene>
    <name evidence="2" type="ORF">DFH07DRAFT_756147</name>
</gene>
<dbReference type="AlphaFoldDB" id="A0AAD7MSH0"/>
<name>A0AAD7MSH0_9AGAR</name>
<reference evidence="2" key="1">
    <citation type="submission" date="2023-03" db="EMBL/GenBank/DDBJ databases">
        <title>Massive genome expansion in bonnet fungi (Mycena s.s.) driven by repeated elements and novel gene families across ecological guilds.</title>
        <authorList>
            <consortium name="Lawrence Berkeley National Laboratory"/>
            <person name="Harder C.B."/>
            <person name="Miyauchi S."/>
            <person name="Viragh M."/>
            <person name="Kuo A."/>
            <person name="Thoen E."/>
            <person name="Andreopoulos B."/>
            <person name="Lu D."/>
            <person name="Skrede I."/>
            <person name="Drula E."/>
            <person name="Henrissat B."/>
            <person name="Morin E."/>
            <person name="Kohler A."/>
            <person name="Barry K."/>
            <person name="LaButti K."/>
            <person name="Morin E."/>
            <person name="Salamov A."/>
            <person name="Lipzen A."/>
            <person name="Mereny Z."/>
            <person name="Hegedus B."/>
            <person name="Baldrian P."/>
            <person name="Stursova M."/>
            <person name="Weitz H."/>
            <person name="Taylor A."/>
            <person name="Grigoriev I.V."/>
            <person name="Nagy L.G."/>
            <person name="Martin F."/>
            <person name="Kauserud H."/>
        </authorList>
    </citation>
    <scope>NUCLEOTIDE SEQUENCE</scope>
    <source>
        <strain evidence="2">CBHHK188m</strain>
    </source>
</reference>